<evidence type="ECO:0000313" key="2">
    <source>
        <dbReference type="Proteomes" id="UP001158297"/>
    </source>
</evidence>
<dbReference type="AlphaFoldDB" id="A0AA42HUX9"/>
<reference evidence="1" key="1">
    <citation type="submission" date="2022-09" db="EMBL/GenBank/DDBJ databases">
        <title>Intensive care unit water sources are persistently colonized with multi-drug resistant bacteria and are the site of extensive horizontal gene transfer of antibiotic resistance genes.</title>
        <authorList>
            <person name="Diorio-Toth L."/>
        </authorList>
    </citation>
    <scope>NUCLEOTIDE SEQUENCE</scope>
    <source>
        <strain evidence="1">GD04130</strain>
    </source>
</reference>
<evidence type="ECO:0000313" key="1">
    <source>
        <dbReference type="EMBL" id="MDH0364658.1"/>
    </source>
</evidence>
<name>A0AA42HUX9_9BURK</name>
<accession>A0AA42HUX9</accession>
<dbReference type="EMBL" id="JAODZU010000024">
    <property type="protein sequence ID" value="MDH0364658.1"/>
    <property type="molecule type" value="Genomic_DNA"/>
</dbReference>
<organism evidence="1 2">
    <name type="scientific">Comamonas aquatica</name>
    <dbReference type="NCBI Taxonomy" id="225991"/>
    <lineage>
        <taxon>Bacteria</taxon>
        <taxon>Pseudomonadati</taxon>
        <taxon>Pseudomonadota</taxon>
        <taxon>Betaproteobacteria</taxon>
        <taxon>Burkholderiales</taxon>
        <taxon>Comamonadaceae</taxon>
        <taxon>Comamonas</taxon>
    </lineage>
</organism>
<protein>
    <submittedName>
        <fullName evidence="1">Uncharacterized protein</fullName>
    </submittedName>
</protein>
<dbReference type="Proteomes" id="UP001158297">
    <property type="component" value="Unassembled WGS sequence"/>
</dbReference>
<comment type="caution">
    <text evidence="1">The sequence shown here is derived from an EMBL/GenBank/DDBJ whole genome shotgun (WGS) entry which is preliminary data.</text>
</comment>
<gene>
    <name evidence="1" type="ORF">N7330_16585</name>
</gene>
<dbReference type="RefSeq" id="WP_279860551.1">
    <property type="nucleotide sequence ID" value="NZ_JAODZU010000024.1"/>
</dbReference>
<proteinExistence type="predicted"/>
<sequence length="240" mass="27618">MNSVQQTSQGVYVAGLFNFSPRELERMAGLKSLDDLDIEWLPMRQVHEYVPIAQETARRLWAYKPPKCITVERRDGKLYARVEDLRIYMARRKLLTEKHAALGFGSLVRISTLPEERENWVGRRATGKYAAIQGMLCTTQDIARVMGVKRNSLSHKHYREILPRPLLWRHGGAKASNLWPREVLEFAQFARESLSKSSRARKILEKAARQIEQSYEHLCVDDLILAQMRKSGSPKTSSPL</sequence>